<feature type="compositionally biased region" description="Low complexity" evidence="1">
    <location>
        <begin position="104"/>
        <end position="122"/>
    </location>
</feature>
<evidence type="ECO:0000313" key="3">
    <source>
        <dbReference type="Proteomes" id="UP000217257"/>
    </source>
</evidence>
<evidence type="ECO:0000313" key="2">
    <source>
        <dbReference type="EMBL" id="ATB43542.1"/>
    </source>
</evidence>
<organism evidence="2 3">
    <name type="scientific">Cystobacter fuscus</name>
    <dbReference type="NCBI Taxonomy" id="43"/>
    <lineage>
        <taxon>Bacteria</taxon>
        <taxon>Pseudomonadati</taxon>
        <taxon>Myxococcota</taxon>
        <taxon>Myxococcia</taxon>
        <taxon>Myxococcales</taxon>
        <taxon>Cystobacterineae</taxon>
        <taxon>Archangiaceae</taxon>
        <taxon>Cystobacter</taxon>
    </lineage>
</organism>
<dbReference type="Proteomes" id="UP000217257">
    <property type="component" value="Chromosome"/>
</dbReference>
<reference evidence="2 3" key="1">
    <citation type="submission" date="2017-06" db="EMBL/GenBank/DDBJ databases">
        <title>Sequencing and comparative analysis of myxobacterial genomes.</title>
        <authorList>
            <person name="Rupp O."/>
            <person name="Goesmann A."/>
            <person name="Sogaard-Andersen L."/>
        </authorList>
    </citation>
    <scope>NUCLEOTIDE SEQUENCE [LARGE SCALE GENOMIC DNA]</scope>
    <source>
        <strain evidence="2 3">DSM 52655</strain>
    </source>
</reference>
<dbReference type="RefSeq" id="WP_095990940.1">
    <property type="nucleotide sequence ID" value="NZ_CP022098.1"/>
</dbReference>
<feature type="region of interest" description="Disordered" evidence="1">
    <location>
        <begin position="99"/>
        <end position="122"/>
    </location>
</feature>
<name>A0A250JJ89_9BACT</name>
<accession>A0A250JJ89</accession>
<dbReference type="AlphaFoldDB" id="A0A250JJ89"/>
<keyword evidence="2" id="KW-0449">Lipoprotein</keyword>
<protein>
    <submittedName>
        <fullName evidence="2">Lipoprotein mlpA</fullName>
    </submittedName>
</protein>
<gene>
    <name evidence="2" type="ORF">CYFUS_009022</name>
</gene>
<dbReference type="EMBL" id="CP022098">
    <property type="protein sequence ID" value="ATB43542.1"/>
    <property type="molecule type" value="Genomic_DNA"/>
</dbReference>
<evidence type="ECO:0000256" key="1">
    <source>
        <dbReference type="SAM" id="MobiDB-lite"/>
    </source>
</evidence>
<dbReference type="KEGG" id="cfus:CYFUS_009022"/>
<sequence>MNMQMATLMVLASTVGGLSGCAVQQPSPGCQIQDGLWQVAYIPKNPEDVSRSCETLTADQFGVYKYMVPVSEQPQAPASVALRPLAAVALATYVDTSGTRRPRVTLSPPVDPSSPTDPTGSLRASALATALSAFSQEPDERDVCLAPSFSRITIEARAVEDASGGPLPARTVDYQFSNVSVYSSPSAPGTTFEGSLVFGDGACTAEYRVLGLSPAVPCGTTDDCRNPALGINPELDVVCLNGGCSPNPARAFPFLK</sequence>
<proteinExistence type="predicted"/>